<dbReference type="AlphaFoldDB" id="A0A2P2R3Q6"/>
<evidence type="ECO:0000256" key="1">
    <source>
        <dbReference type="SAM" id="Phobius"/>
    </source>
</evidence>
<dbReference type="EMBL" id="GGEC01093364">
    <property type="protein sequence ID" value="MBX73848.1"/>
    <property type="molecule type" value="Transcribed_RNA"/>
</dbReference>
<keyword evidence="1" id="KW-0472">Membrane</keyword>
<accession>A0A2P2R3Q6</accession>
<proteinExistence type="predicted"/>
<protein>
    <submittedName>
        <fullName evidence="2">Uncharacterized protein</fullName>
    </submittedName>
</protein>
<organism evidence="2">
    <name type="scientific">Rhizophora mucronata</name>
    <name type="common">Asiatic mangrove</name>
    <dbReference type="NCBI Taxonomy" id="61149"/>
    <lineage>
        <taxon>Eukaryota</taxon>
        <taxon>Viridiplantae</taxon>
        <taxon>Streptophyta</taxon>
        <taxon>Embryophyta</taxon>
        <taxon>Tracheophyta</taxon>
        <taxon>Spermatophyta</taxon>
        <taxon>Magnoliopsida</taxon>
        <taxon>eudicotyledons</taxon>
        <taxon>Gunneridae</taxon>
        <taxon>Pentapetalae</taxon>
        <taxon>rosids</taxon>
        <taxon>fabids</taxon>
        <taxon>Malpighiales</taxon>
        <taxon>Rhizophoraceae</taxon>
        <taxon>Rhizophora</taxon>
    </lineage>
</organism>
<keyword evidence="1" id="KW-0812">Transmembrane</keyword>
<reference evidence="2" key="1">
    <citation type="submission" date="2018-02" db="EMBL/GenBank/DDBJ databases">
        <title>Rhizophora mucronata_Transcriptome.</title>
        <authorList>
            <person name="Meera S.P."/>
            <person name="Sreeshan A."/>
            <person name="Augustine A."/>
        </authorList>
    </citation>
    <scope>NUCLEOTIDE SEQUENCE</scope>
    <source>
        <tissue evidence="2">Leaf</tissue>
    </source>
</reference>
<evidence type="ECO:0000313" key="2">
    <source>
        <dbReference type="EMBL" id="MBX73848.1"/>
    </source>
</evidence>
<keyword evidence="1" id="KW-1133">Transmembrane helix</keyword>
<sequence>MFVEVVWSLILPFCAYSFPFSFPRSFLSLPFFFFQYIHNHHNMHQTQNFTSNSSGNH</sequence>
<feature type="transmembrane region" description="Helical" evidence="1">
    <location>
        <begin position="6"/>
        <end position="34"/>
    </location>
</feature>
<name>A0A2P2R3Q6_RHIMU</name>